<dbReference type="EMBL" id="CP047363">
    <property type="protein sequence ID" value="QIH78956.1"/>
    <property type="molecule type" value="Genomic_DNA"/>
</dbReference>
<sequence>MYALGMILFMGLIGSLIGGFTNFIAIKMLFRPFEPKFLFGKQLPFTPGLIPKRRNELSLKIGEMVTHHLLTPEVFKEKLMTPQTEQLLKRMLNKQVQDLKEGQYSIDDFAQRFNIDITNVAESKVHNKVDQLLQEKIETYQSESIEALLPQGLKDKIDSKVEGAPELIIEKLRAYVNSESGYNDIMQMIDRFFMEKGRLVSMIQMFMTQEMIAERVIKEANALSEEPKIRSIIETELKKEYARIMAMTPESLVAAQDITRFKEELNSNIVRAMHIDHYMKTPLYTLVPQAFQYVEAEGGDRVIHYVMTKTADNIAVILEKIHIAEIIKDQIDNFELSFLEKLVIEISSKELKLITLLGFLLGGIIGVFQGIIAIFV</sequence>
<dbReference type="PANTHER" id="PTHR35791:SF1">
    <property type="entry name" value="UPF0754 MEMBRANE PROTEIN YHEB"/>
    <property type="match status" value="1"/>
</dbReference>
<evidence type="ECO:0000313" key="8">
    <source>
        <dbReference type="Proteomes" id="UP000501122"/>
    </source>
</evidence>
<reference evidence="7" key="1">
    <citation type="journal article" date="2020" name="Antimicrob. Agents Chemother.">
        <title>The novel macrolide resistance genes mef(D), msr(F) and msr(H) are present on resistance islands in Macrococcus canis, Macrococcus caseolyticus and Staphylococcus aureus.</title>
        <authorList>
            <person name="Schwendener S."/>
            <person name="Dona V."/>
            <person name="Perreten V."/>
        </authorList>
    </citation>
    <scope>NUCLEOTIDE SEQUENCE</scope>
    <source>
        <strain evidence="7">Epi0076A</strain>
    </source>
</reference>
<feature type="transmembrane region" description="Helical" evidence="6">
    <location>
        <begin position="353"/>
        <end position="375"/>
    </location>
</feature>
<dbReference type="InterPro" id="IPR007383">
    <property type="entry name" value="DUF445"/>
</dbReference>
<keyword evidence="5 6" id="KW-0472">Membrane</keyword>
<proteinExistence type="inferred from homology"/>
<feature type="transmembrane region" description="Helical" evidence="6">
    <location>
        <begin position="6"/>
        <end position="26"/>
    </location>
</feature>
<comment type="similarity">
    <text evidence="2">Belongs to the UPF0754 family.</text>
</comment>
<keyword evidence="4 6" id="KW-1133">Transmembrane helix</keyword>
<protein>
    <submittedName>
        <fullName evidence="7">DUF445 family protein</fullName>
    </submittedName>
</protein>
<dbReference type="GO" id="GO:0012505">
    <property type="term" value="C:endomembrane system"/>
    <property type="evidence" value="ECO:0007669"/>
    <property type="project" value="UniProtKB-SubCell"/>
</dbReference>
<keyword evidence="3 6" id="KW-0812">Transmembrane</keyword>
<gene>
    <name evidence="7" type="ORF">GTN30_09770</name>
</gene>
<evidence type="ECO:0000256" key="2">
    <source>
        <dbReference type="ARBA" id="ARBA00008053"/>
    </source>
</evidence>
<dbReference type="AlphaFoldDB" id="A0AAE7C0K6"/>
<accession>A0AAE7C0K6</accession>
<organism evidence="7 8">
    <name type="scientific">Macrococcoides canis</name>
    <dbReference type="NCBI Taxonomy" id="1855823"/>
    <lineage>
        <taxon>Bacteria</taxon>
        <taxon>Bacillati</taxon>
        <taxon>Bacillota</taxon>
        <taxon>Bacilli</taxon>
        <taxon>Bacillales</taxon>
        <taxon>Staphylococcaceae</taxon>
        <taxon>Macrococcoides</taxon>
    </lineage>
</organism>
<dbReference type="PANTHER" id="PTHR35791">
    <property type="entry name" value="UPF0754 MEMBRANE PROTEIN YHEB"/>
    <property type="match status" value="1"/>
</dbReference>
<evidence type="ECO:0000256" key="1">
    <source>
        <dbReference type="ARBA" id="ARBA00004308"/>
    </source>
</evidence>
<evidence type="ECO:0000256" key="6">
    <source>
        <dbReference type="SAM" id="Phobius"/>
    </source>
</evidence>
<evidence type="ECO:0000256" key="3">
    <source>
        <dbReference type="ARBA" id="ARBA00022692"/>
    </source>
</evidence>
<evidence type="ECO:0000256" key="5">
    <source>
        <dbReference type="ARBA" id="ARBA00023136"/>
    </source>
</evidence>
<evidence type="ECO:0000256" key="4">
    <source>
        <dbReference type="ARBA" id="ARBA00022989"/>
    </source>
</evidence>
<dbReference type="RefSeq" id="WP_164953765.1">
    <property type="nucleotide sequence ID" value="NZ_CP047363.1"/>
</dbReference>
<dbReference type="Proteomes" id="UP000501122">
    <property type="component" value="Chromosome"/>
</dbReference>
<comment type="subcellular location">
    <subcellularLocation>
        <location evidence="1">Endomembrane system</location>
    </subcellularLocation>
</comment>
<evidence type="ECO:0000313" key="7">
    <source>
        <dbReference type="EMBL" id="QIH78956.1"/>
    </source>
</evidence>
<dbReference type="Pfam" id="PF04286">
    <property type="entry name" value="DUF445"/>
    <property type="match status" value="1"/>
</dbReference>
<name>A0AAE7C0K6_9STAP</name>